<proteinExistence type="predicted"/>
<comment type="caution">
    <text evidence="1">The sequence shown here is derived from an EMBL/GenBank/DDBJ whole genome shotgun (WGS) entry which is preliminary data.</text>
</comment>
<evidence type="ECO:0000313" key="1">
    <source>
        <dbReference type="EMBL" id="OZG58358.1"/>
    </source>
</evidence>
<protein>
    <submittedName>
        <fullName evidence="1">Uncharacterized protein</fullName>
    </submittedName>
</protein>
<name>A0A261FH10_9BIFI</name>
<evidence type="ECO:0000313" key="2">
    <source>
        <dbReference type="Proteomes" id="UP000216444"/>
    </source>
</evidence>
<dbReference type="AlphaFoldDB" id="A0A261FH10"/>
<dbReference type="EMBL" id="MWWV01000004">
    <property type="protein sequence ID" value="OZG58358.1"/>
    <property type="molecule type" value="Genomic_DNA"/>
</dbReference>
<reference evidence="1 2" key="1">
    <citation type="journal article" date="2017" name="BMC Genomics">
        <title>Comparative genomic and phylogenomic analyses of the Bifidobacteriaceae family.</title>
        <authorList>
            <person name="Lugli G.A."/>
            <person name="Milani C."/>
            <person name="Turroni F."/>
            <person name="Duranti S."/>
            <person name="Mancabelli L."/>
            <person name="Mangifesta M."/>
            <person name="Ferrario C."/>
            <person name="Modesto M."/>
            <person name="Mattarelli P."/>
            <person name="Jiri K."/>
            <person name="van Sinderen D."/>
            <person name="Ventura M."/>
        </authorList>
    </citation>
    <scope>NUCLEOTIDE SEQUENCE [LARGE SCALE GENOMIC DNA]</scope>
    <source>
        <strain evidence="1 2">DSM 100201</strain>
    </source>
</reference>
<sequence length="48" mass="5270">MMDEETSWQYGHAMTTHIADITDIAGSHGQGAPFDHIGAFPYWSSVMA</sequence>
<organism evidence="1 2">
    <name type="scientific">Bifidobacterium tissieri</name>
    <dbReference type="NCBI Taxonomy" id="1630162"/>
    <lineage>
        <taxon>Bacteria</taxon>
        <taxon>Bacillati</taxon>
        <taxon>Actinomycetota</taxon>
        <taxon>Actinomycetes</taxon>
        <taxon>Bifidobacteriales</taxon>
        <taxon>Bifidobacteriaceae</taxon>
        <taxon>Bifidobacterium</taxon>
    </lineage>
</organism>
<keyword evidence="2" id="KW-1185">Reference proteome</keyword>
<gene>
    <name evidence="1" type="ORF">BTIS_0727</name>
</gene>
<accession>A0A261FH10</accession>
<dbReference type="Proteomes" id="UP000216444">
    <property type="component" value="Unassembled WGS sequence"/>
</dbReference>
<dbReference type="RefSeq" id="WP_158216826.1">
    <property type="nucleotide sequence ID" value="NZ_MWWV01000004.1"/>
</dbReference>